<name>A0A7S2UYR3_9STRA</name>
<proteinExistence type="predicted"/>
<dbReference type="InterPro" id="IPR006073">
    <property type="entry name" value="GTP-bd"/>
</dbReference>
<dbReference type="Gene3D" id="1.20.120.1190">
    <property type="match status" value="1"/>
</dbReference>
<feature type="domain" description="NOG1 N-terminal helical" evidence="3">
    <location>
        <begin position="87"/>
        <end position="248"/>
    </location>
</feature>
<evidence type="ECO:0000259" key="3">
    <source>
        <dbReference type="Pfam" id="PF17835"/>
    </source>
</evidence>
<dbReference type="EMBL" id="HBHR01007579">
    <property type="protein sequence ID" value="CAD9861184.1"/>
    <property type="molecule type" value="Transcribed_RNA"/>
</dbReference>
<dbReference type="Gene3D" id="3.40.50.300">
    <property type="entry name" value="P-loop containing nucleotide triphosphate hydrolases"/>
    <property type="match status" value="1"/>
</dbReference>
<accession>A0A7S2UYR3</accession>
<evidence type="ECO:0000256" key="1">
    <source>
        <dbReference type="SAM" id="MobiDB-lite"/>
    </source>
</evidence>
<reference evidence="4" key="1">
    <citation type="submission" date="2021-01" db="EMBL/GenBank/DDBJ databases">
        <authorList>
            <person name="Corre E."/>
            <person name="Pelletier E."/>
            <person name="Niang G."/>
            <person name="Scheremetjew M."/>
            <person name="Finn R."/>
            <person name="Kale V."/>
            <person name="Holt S."/>
            <person name="Cochrane G."/>
            <person name="Meng A."/>
            <person name="Brown T."/>
            <person name="Cohen L."/>
        </authorList>
    </citation>
    <scope>NUCLEOTIDE SEQUENCE</scope>
    <source>
        <strain evidence="4">CCMP1661</strain>
    </source>
</reference>
<dbReference type="PRINTS" id="PR00326">
    <property type="entry name" value="GTP1OBG"/>
</dbReference>
<evidence type="ECO:0000313" key="4">
    <source>
        <dbReference type="EMBL" id="CAD9861184.1"/>
    </source>
</evidence>
<dbReference type="GO" id="GO:0005525">
    <property type="term" value="F:GTP binding"/>
    <property type="evidence" value="ECO:0007669"/>
    <property type="project" value="InterPro"/>
</dbReference>
<feature type="region of interest" description="Disordered" evidence="1">
    <location>
        <begin position="72"/>
        <end position="92"/>
    </location>
</feature>
<dbReference type="Pfam" id="PF17835">
    <property type="entry name" value="NOG1_N"/>
    <property type="match status" value="1"/>
</dbReference>
<protein>
    <recommendedName>
        <fullName evidence="5">OBG-type G domain-containing protein</fullName>
    </recommendedName>
</protein>
<dbReference type="SUPFAM" id="SSF52540">
    <property type="entry name" value="P-loop containing nucleoside triphosphate hydrolases"/>
    <property type="match status" value="1"/>
</dbReference>
<organism evidence="4">
    <name type="scientific">Fibrocapsa japonica</name>
    <dbReference type="NCBI Taxonomy" id="94617"/>
    <lineage>
        <taxon>Eukaryota</taxon>
        <taxon>Sar</taxon>
        <taxon>Stramenopiles</taxon>
        <taxon>Ochrophyta</taxon>
        <taxon>Raphidophyceae</taxon>
        <taxon>Chattonellales</taxon>
        <taxon>Chattonellaceae</taxon>
        <taxon>Fibrocapsa</taxon>
    </lineage>
</organism>
<evidence type="ECO:0008006" key="5">
    <source>
        <dbReference type="Google" id="ProtNLM"/>
    </source>
</evidence>
<dbReference type="InterPro" id="IPR041623">
    <property type="entry name" value="NOG1_N"/>
</dbReference>
<sequence length="443" mass="49953">MVNQKFCCRNLRLALWLVCFQMCAGFKFQLLARNSPMIPLNMFSRSLAQRSFFPRHDTRVFMSGTSNSIPIPKTSEMTVKTGGLRGLPPPPSSKRIIESAKKAAYQIKWDKEEKNQRKAARKFAAQRLDTMGKEISKPLSDLLKEYKRTMTTLHPFEATLADLTVRARHKKGRQTLKAVLDDVNSWRARALAVCKEASHRSRNAETKKEALQILEDTSAELEDFLTMNSEVTQELVDIQLQLSRLPVVELHLPTVVLVGAPNVGKSSIVRSVSTGTPEVNNYPFTTRGMTLGHMYHPETEAKSQVMDTPGLLSRPDGERNEMEALTLASMQHLPTAVIFVMDMSGLSGEQSSFEAQVAVREELRSRFPKRPWLDVVSKHDLPRDPKEWETLQSKEWGRNAMSISVKTGANIGELSDRIIGMVDTIEQVLEKIGMTQEKPQYTP</sequence>
<dbReference type="Pfam" id="PF01926">
    <property type="entry name" value="MMR_HSR1"/>
    <property type="match status" value="1"/>
</dbReference>
<dbReference type="PANTHER" id="PTHR45759">
    <property type="entry name" value="NUCLEOLAR GTP-BINDING PROTEIN 1"/>
    <property type="match status" value="1"/>
</dbReference>
<dbReference type="InterPro" id="IPR027417">
    <property type="entry name" value="P-loop_NTPase"/>
</dbReference>
<feature type="domain" description="G" evidence="2">
    <location>
        <begin position="254"/>
        <end position="355"/>
    </location>
</feature>
<dbReference type="AlphaFoldDB" id="A0A7S2UYR3"/>
<gene>
    <name evidence="4" type="ORF">FJAP1339_LOCUS3706</name>
</gene>
<evidence type="ECO:0000259" key="2">
    <source>
        <dbReference type="Pfam" id="PF01926"/>
    </source>
</evidence>